<feature type="compositionally biased region" description="Basic and acidic residues" evidence="1">
    <location>
        <begin position="251"/>
        <end position="267"/>
    </location>
</feature>
<dbReference type="Proteomes" id="UP000332933">
    <property type="component" value="Unassembled WGS sequence"/>
</dbReference>
<reference evidence="2" key="2">
    <citation type="submission" date="2019-06" db="EMBL/GenBank/DDBJ databases">
        <title>Genomics analysis of Aphanomyces spp. identifies a new class of oomycete effector associated with host adaptation.</title>
        <authorList>
            <person name="Gaulin E."/>
        </authorList>
    </citation>
    <scope>NUCLEOTIDE SEQUENCE</scope>
    <source>
        <strain evidence="2">CBS 578.67</strain>
    </source>
</reference>
<feature type="region of interest" description="Disordered" evidence="1">
    <location>
        <begin position="322"/>
        <end position="341"/>
    </location>
</feature>
<reference evidence="3 4" key="1">
    <citation type="submission" date="2019-03" db="EMBL/GenBank/DDBJ databases">
        <authorList>
            <person name="Gaulin E."/>
            <person name="Dumas B."/>
        </authorList>
    </citation>
    <scope>NUCLEOTIDE SEQUENCE [LARGE SCALE GENOMIC DNA]</scope>
    <source>
        <strain evidence="3">CBS 568.67</strain>
    </source>
</reference>
<gene>
    <name evidence="3" type="primary">Aste57867_9836</name>
    <name evidence="2" type="ORF">As57867_009797</name>
    <name evidence="3" type="ORF">ASTE57867_9836</name>
</gene>
<evidence type="ECO:0000256" key="1">
    <source>
        <dbReference type="SAM" id="MobiDB-lite"/>
    </source>
</evidence>
<sequence>MPSTSAVQSNPGGGRLRLLLDDDDDDDPTTEREETVGGRGRSVLDTDSLVDPTDRNFGIESSNLLQEYYPSCVPLSTPRRHVPTAPVGETLTPRRGGGRPMLLTCKGLSFAPSSVPRPRARSANPAMRMLQQVRASTPFMWLTPTTTQKQPMPDLAIHSLVPFDNNDESCPTTPVVVQSPPPPRKKMLDVKIPQKPQTNEDAPSTTTTMDPLPTMLLSPPRTPRKPRPSTGGPERRRMQEAVWTSSQRISTTHERRQSRSSFLERHAKPAVAPPRRPAPGTTMVVDLVDQVRRDVAFTLQTGSMRVSEEPKVVVKKVRPLRPASADATHAGSRAKPETDEWPHSTKELVQRHHELQVHIHRHRSTEPKSQAPPGKNILLKMYCVLDECKGREGKHVNRLKQKPEIPMQKTGFNRQRRTLVMGAIYPPAGS</sequence>
<keyword evidence="4" id="KW-1185">Reference proteome</keyword>
<evidence type="ECO:0000313" key="3">
    <source>
        <dbReference type="EMBL" id="VFT86715.1"/>
    </source>
</evidence>
<evidence type="ECO:0000313" key="4">
    <source>
        <dbReference type="Proteomes" id="UP000332933"/>
    </source>
</evidence>
<name>A0A485KPB0_9STRA</name>
<dbReference type="EMBL" id="CAADRA010005188">
    <property type="protein sequence ID" value="VFT86715.1"/>
    <property type="molecule type" value="Genomic_DNA"/>
</dbReference>
<evidence type="ECO:0000313" key="2">
    <source>
        <dbReference type="EMBL" id="KAF0699585.1"/>
    </source>
</evidence>
<organism evidence="3 4">
    <name type="scientific">Aphanomyces stellatus</name>
    <dbReference type="NCBI Taxonomy" id="120398"/>
    <lineage>
        <taxon>Eukaryota</taxon>
        <taxon>Sar</taxon>
        <taxon>Stramenopiles</taxon>
        <taxon>Oomycota</taxon>
        <taxon>Saprolegniomycetes</taxon>
        <taxon>Saprolegniales</taxon>
        <taxon>Verrucalvaceae</taxon>
        <taxon>Aphanomyces</taxon>
    </lineage>
</organism>
<dbReference type="EMBL" id="VJMH01005167">
    <property type="protein sequence ID" value="KAF0699585.1"/>
    <property type="molecule type" value="Genomic_DNA"/>
</dbReference>
<feature type="region of interest" description="Disordered" evidence="1">
    <location>
        <begin position="1"/>
        <end position="55"/>
    </location>
</feature>
<protein>
    <submittedName>
        <fullName evidence="3">Aste57867_9836 protein</fullName>
    </submittedName>
</protein>
<dbReference type="OrthoDB" id="78074at2759"/>
<feature type="region of interest" description="Disordered" evidence="1">
    <location>
        <begin position="171"/>
        <end position="281"/>
    </location>
</feature>
<feature type="region of interest" description="Disordered" evidence="1">
    <location>
        <begin position="80"/>
        <end position="100"/>
    </location>
</feature>
<accession>A0A485KPB0</accession>
<feature type="compositionally biased region" description="Low complexity" evidence="1">
    <location>
        <begin position="203"/>
        <end position="219"/>
    </location>
</feature>
<proteinExistence type="predicted"/>
<dbReference type="AlphaFoldDB" id="A0A485KPB0"/>
<feature type="compositionally biased region" description="Polar residues" evidence="1">
    <location>
        <begin position="1"/>
        <end position="10"/>
    </location>
</feature>